<evidence type="ECO:0000313" key="3">
    <source>
        <dbReference type="EMBL" id="APG26928.1"/>
    </source>
</evidence>
<dbReference type="OrthoDB" id="9808602at2"/>
<dbReference type="PANTHER" id="PTHR30576">
    <property type="entry name" value="COLANIC BIOSYNTHESIS UDP-GLUCOSE LIPID CARRIER TRANSFERASE"/>
    <property type="match status" value="1"/>
</dbReference>
<dbReference type="AlphaFoldDB" id="A0A1L3GMP3"/>
<dbReference type="GO" id="GO:0016780">
    <property type="term" value="F:phosphotransferase activity, for other substituted phosphate groups"/>
    <property type="evidence" value="ECO:0007669"/>
    <property type="project" value="TreeGrafter"/>
</dbReference>
<comment type="similarity">
    <text evidence="1">Belongs to the bacterial sugar transferase family.</text>
</comment>
<proteinExistence type="inferred from homology"/>
<evidence type="ECO:0000313" key="4">
    <source>
        <dbReference type="Proteomes" id="UP000182517"/>
    </source>
</evidence>
<reference evidence="3 4" key="1">
    <citation type="journal article" date="2017" name="Genome Announc.">
        <title>Complete Genome Sequences of Two Acetylene-Fermenting Pelobacter acetylenicus Strains.</title>
        <authorList>
            <person name="Sutton J.M."/>
            <person name="Baesman S.M."/>
            <person name="Fierst J.L."/>
            <person name="Poret-Peterson A.T."/>
            <person name="Oremland R.S."/>
            <person name="Dunlap D.S."/>
            <person name="Akob D.M."/>
        </authorList>
    </citation>
    <scope>NUCLEOTIDE SEQUENCE [LARGE SCALE GENOMIC DNA]</scope>
    <source>
        <strain evidence="3 4">SFB93</strain>
    </source>
</reference>
<accession>A0A1L3GMP3</accession>
<dbReference type="InterPro" id="IPR003362">
    <property type="entry name" value="Bact_transf"/>
</dbReference>
<evidence type="ECO:0000256" key="1">
    <source>
        <dbReference type="ARBA" id="ARBA00006464"/>
    </source>
</evidence>
<sequence length="218" mass="25109">MQGSFPKRTMDLILVVLGLLLIWPVLALVAVLVWAKHGWPVFFAQQRAGLGEKSFRLYKFRTMTNQRDSDGKLLADAHRLTPLGRVLRNTSLDELPELYNVIKGDMALVGPRPLFMRYLPYYTNRERLRHSVKPGITGWAQIHGRNFLPWEERLALDVWYVENRSLWLDFKILLLTVVKVVSRDGVSADPDAVETDLDQERRDKIMAETAEEIPGHCD</sequence>
<gene>
    <name evidence="3" type="ORF">A7E78_03210</name>
</gene>
<name>A0A1L3GMP3_9BACT</name>
<dbReference type="Proteomes" id="UP000182517">
    <property type="component" value="Chromosome"/>
</dbReference>
<feature type="domain" description="Bacterial sugar transferase" evidence="2">
    <location>
        <begin position="7"/>
        <end position="181"/>
    </location>
</feature>
<protein>
    <submittedName>
        <fullName evidence="3">UDP-galactose phosphate transferase</fullName>
    </submittedName>
</protein>
<keyword evidence="4" id="KW-1185">Reference proteome</keyword>
<dbReference type="Pfam" id="PF02397">
    <property type="entry name" value="Bac_transf"/>
    <property type="match status" value="1"/>
</dbReference>
<evidence type="ECO:0000259" key="2">
    <source>
        <dbReference type="Pfam" id="PF02397"/>
    </source>
</evidence>
<dbReference type="EMBL" id="CP015519">
    <property type="protein sequence ID" value="APG26928.1"/>
    <property type="molecule type" value="Genomic_DNA"/>
</dbReference>
<dbReference type="STRING" id="1842532.A7E78_03210"/>
<keyword evidence="3" id="KW-0808">Transferase</keyword>
<organism evidence="3 4">
    <name type="scientific">Syntrophotalea acetylenivorans</name>
    <dbReference type="NCBI Taxonomy" id="1842532"/>
    <lineage>
        <taxon>Bacteria</taxon>
        <taxon>Pseudomonadati</taxon>
        <taxon>Thermodesulfobacteriota</taxon>
        <taxon>Desulfuromonadia</taxon>
        <taxon>Desulfuromonadales</taxon>
        <taxon>Syntrophotaleaceae</taxon>
        <taxon>Syntrophotalea</taxon>
    </lineage>
</organism>
<dbReference type="KEGG" id="pef:A7E78_03210"/>
<dbReference type="PANTHER" id="PTHR30576:SF8">
    <property type="entry name" value="UNDECAPRENYL-PHOSPHATE GALACTOSE PHOSPHOTRANSFERASE"/>
    <property type="match status" value="1"/>
</dbReference>